<dbReference type="Proteomes" id="UP000238413">
    <property type="component" value="Chromosome"/>
</dbReference>
<evidence type="ECO:0000313" key="2">
    <source>
        <dbReference type="Proteomes" id="UP000238413"/>
    </source>
</evidence>
<dbReference type="NCBIfam" id="NF008496">
    <property type="entry name" value="PRK11408.1-3"/>
    <property type="match status" value="1"/>
</dbReference>
<reference evidence="1 2" key="1">
    <citation type="submission" date="2018-02" db="EMBL/GenBank/DDBJ databases">
        <title>Complete genome sequence of Streptomyces dengpaensis, the producer of angucyclines.</title>
        <authorList>
            <person name="Yumei L."/>
        </authorList>
    </citation>
    <scope>NUCLEOTIDE SEQUENCE [LARGE SCALE GENOMIC DNA]</scope>
    <source>
        <strain evidence="1 2">XZHG99</strain>
    </source>
</reference>
<gene>
    <name evidence="1" type="ORF">C4B68_14810</name>
</gene>
<name>A0ABN5I2W6_9ACTN</name>
<organism evidence="1 2">
    <name type="scientific">Streptomyces dengpaensis</name>
    <dbReference type="NCBI Taxonomy" id="2049881"/>
    <lineage>
        <taxon>Bacteria</taxon>
        <taxon>Bacillati</taxon>
        <taxon>Actinomycetota</taxon>
        <taxon>Actinomycetes</taxon>
        <taxon>Kitasatosporales</taxon>
        <taxon>Streptomycetaceae</taxon>
        <taxon>Streptomyces</taxon>
    </lineage>
</organism>
<keyword evidence="2" id="KW-1185">Reference proteome</keyword>
<dbReference type="Pfam" id="PF10946">
    <property type="entry name" value="DUF2625"/>
    <property type="match status" value="1"/>
</dbReference>
<evidence type="ECO:0000313" key="1">
    <source>
        <dbReference type="EMBL" id="AVH56842.1"/>
    </source>
</evidence>
<accession>A0ABN5I2W6</accession>
<dbReference type="RefSeq" id="WP_099499553.1">
    <property type="nucleotide sequence ID" value="NZ_CP026652.1"/>
</dbReference>
<dbReference type="EMBL" id="CP026652">
    <property type="protein sequence ID" value="AVH56842.1"/>
    <property type="molecule type" value="Genomic_DNA"/>
</dbReference>
<sequence length="250" mass="27025">MRELSELTEVEESSWPVLSEALGTSMVSMDVVPVDPALGRATLLQMQITTRSWLGGMVLNCGGVVLDSGWVRIYGSPGDADSPTGVPGGATGLPSLAEVNGFPERLDPAWRPFNGLVVGHDVLGGVYAMNGPDPEAAGRPGRPGEITYFAPDSLRWESLEVSHSTWLAWFLSEGTERFYDTLRWPGWRGESGALTGTQGLSVVPYLWTAEARRDVSATRRRAVPLAEVLRLHRDTAIKLDSVDPGFFGTV</sequence>
<dbReference type="InterPro" id="IPR021239">
    <property type="entry name" value="DUF2625"/>
</dbReference>
<evidence type="ECO:0008006" key="3">
    <source>
        <dbReference type="Google" id="ProtNLM"/>
    </source>
</evidence>
<protein>
    <recommendedName>
        <fullName evidence="3">DUF2625 domain-containing protein</fullName>
    </recommendedName>
</protein>
<proteinExistence type="predicted"/>